<gene>
    <name evidence="1" type="ORF">RRG08_032116</name>
</gene>
<organism evidence="1 2">
    <name type="scientific">Elysia crispata</name>
    <name type="common">lettuce slug</name>
    <dbReference type="NCBI Taxonomy" id="231223"/>
    <lineage>
        <taxon>Eukaryota</taxon>
        <taxon>Metazoa</taxon>
        <taxon>Spiralia</taxon>
        <taxon>Lophotrochozoa</taxon>
        <taxon>Mollusca</taxon>
        <taxon>Gastropoda</taxon>
        <taxon>Heterobranchia</taxon>
        <taxon>Euthyneura</taxon>
        <taxon>Panpulmonata</taxon>
        <taxon>Sacoglossa</taxon>
        <taxon>Placobranchoidea</taxon>
        <taxon>Plakobranchidae</taxon>
        <taxon>Elysia</taxon>
    </lineage>
</organism>
<keyword evidence="2" id="KW-1185">Reference proteome</keyword>
<dbReference type="AlphaFoldDB" id="A0AAE0ZET2"/>
<reference evidence="1" key="1">
    <citation type="journal article" date="2023" name="G3 (Bethesda)">
        <title>A reference genome for the long-term kleptoplast-retaining sea slug Elysia crispata morphotype clarki.</title>
        <authorList>
            <person name="Eastman K.E."/>
            <person name="Pendleton A.L."/>
            <person name="Shaikh M.A."/>
            <person name="Suttiyut T."/>
            <person name="Ogas R."/>
            <person name="Tomko P."/>
            <person name="Gavelis G."/>
            <person name="Widhalm J.R."/>
            <person name="Wisecaver J.H."/>
        </authorList>
    </citation>
    <scope>NUCLEOTIDE SEQUENCE</scope>
    <source>
        <strain evidence="1">ECLA1</strain>
    </source>
</reference>
<evidence type="ECO:0000313" key="1">
    <source>
        <dbReference type="EMBL" id="KAK3767441.1"/>
    </source>
</evidence>
<protein>
    <submittedName>
        <fullName evidence="1">Uncharacterized protein</fullName>
    </submittedName>
</protein>
<proteinExistence type="predicted"/>
<dbReference type="Proteomes" id="UP001283361">
    <property type="component" value="Unassembled WGS sequence"/>
</dbReference>
<name>A0AAE0ZET2_9GAST</name>
<comment type="caution">
    <text evidence="1">The sequence shown here is derived from an EMBL/GenBank/DDBJ whole genome shotgun (WGS) entry which is preliminary data.</text>
</comment>
<sequence>MGRAWLVNVTQRCRYTIYISTIEPLRTKVWNCLDFRPSTAHNLGPISTTIHLFWSILVSESGRDCDDYSSVLVYTSVGVGQRL</sequence>
<accession>A0AAE0ZET2</accession>
<evidence type="ECO:0000313" key="2">
    <source>
        <dbReference type="Proteomes" id="UP001283361"/>
    </source>
</evidence>
<dbReference type="EMBL" id="JAWDGP010004149">
    <property type="protein sequence ID" value="KAK3767441.1"/>
    <property type="molecule type" value="Genomic_DNA"/>
</dbReference>